<feature type="compositionally biased region" description="Low complexity" evidence="1">
    <location>
        <begin position="758"/>
        <end position="769"/>
    </location>
</feature>
<dbReference type="Proteomes" id="UP000320762">
    <property type="component" value="Unassembled WGS sequence"/>
</dbReference>
<feature type="region of interest" description="Disordered" evidence="1">
    <location>
        <begin position="1394"/>
        <end position="1425"/>
    </location>
</feature>
<feature type="transmembrane region" description="Helical" evidence="2">
    <location>
        <begin position="40"/>
        <end position="59"/>
    </location>
</feature>
<proteinExistence type="predicted"/>
<reference evidence="3 4" key="1">
    <citation type="journal article" date="2019" name="New Phytol.">
        <title>Comparative genomics reveals unique wood-decay strategies and fruiting body development in the Schizophyllaceae.</title>
        <authorList>
            <person name="Almasi E."/>
            <person name="Sahu N."/>
            <person name="Krizsan K."/>
            <person name="Balint B."/>
            <person name="Kovacs G.M."/>
            <person name="Kiss B."/>
            <person name="Cseklye J."/>
            <person name="Drula E."/>
            <person name="Henrissat B."/>
            <person name="Nagy I."/>
            <person name="Chovatia M."/>
            <person name="Adam C."/>
            <person name="LaButti K."/>
            <person name="Lipzen A."/>
            <person name="Riley R."/>
            <person name="Grigoriev I.V."/>
            <person name="Nagy L.G."/>
        </authorList>
    </citation>
    <scope>NUCLEOTIDE SEQUENCE [LARGE SCALE GENOMIC DNA]</scope>
    <source>
        <strain evidence="3 4">NL-1724</strain>
    </source>
</reference>
<comment type="caution">
    <text evidence="3">The sequence shown here is derived from an EMBL/GenBank/DDBJ whole genome shotgun (WGS) entry which is preliminary data.</text>
</comment>
<sequence>MQPWIRRRLARCLSRKYQRARCHRWREDNLKREAEDTEDLSVAFRLFSLTILFCLAGLWQPFHCFILRLLITFGKVVTTSLPLLLALGLVIASQDGLQMRKKPGSSPRRLGPFITVMGAGPRPLHMRISITDTVNDLLNALRRQRRIASLSRIKQFVIFPQASRSSLDPATCLVDIGVGDLSVLYVRHSVLGGISSEDDDLDDVEEGTSSRRRAKRPRHEWDAQESNIDPNVWQYDADATKYICLACPGSRKHQKHNIPSHERSSAHSRCLKAFKINRNTEELQNHHATTSQHAGGSSAPQEAGHLGRILHRMAQGDFQGSSAPTTRHEDTESLDWNAQELREIQSAYIDQDDADAELLYDALLGKSRDTDSLPGSSSDEAGEDIDDYDSDGEEAKAAREAALNDFAGSLSDLNWGVDGSSSPWFPWPTRLTYIFDVLRNIPRCAFSRKQIGAVRWAMSAAGLEDTLPSDKTMDIVDHDLQQKCGIRSIRYSGKLGHVFYANDLAGIVAQEMANPNVRPKLHFLPEDTVPKVSEAWQADRWLHELDPSLATPMTVDICSSQLLLSFPELVKGYQAYNVPDPRRILGICRTDACTEFWDRTLSDPNTGNPWRGKSRGHRVLAFPLWLYCDDTSGNVSKRWNKHNSFLFTAAGLPRREIHKESSIHFLSTSNIAPPLEMLDGIVDQLEGAQETGVWAWDCVHKELVLVILSVLAMLGDNPMQSEFACHIGFMGRLFCRVCWASRGASAPAVPGEKEANADDYASDASVASATPATSRKKKAETLSEMIQRINDFVTKGQPRTRTESLDILRSQFNTALNIGGKAEYERQRTVKGIKDTFMEHFLKRLFDVNKRGGGSATVKAKTMERIKREIPSSPYSPVWRIRDFNPHSDTPVEILHVILLGFVKYFWRDALVRLTKPQLKILKTRLSSFDVRGLGVSPLSGERLVTYGRSLTGSDFRIIAQVAPFVLQGLMKQENIDVWCALSAIVTMAWQPEIPDMDVFIPQLEDAIRDFLDRVCILTPQWFNKPKFHVLVHLPDHIRRFGPAMLFATEGFESFNAVIRAASVHSNRHAPSRDIATQMARRNRVRHLLSGGTFLLQPSQPRRTHVDVTRDAGATTKDSREQTINISPWSALRPETLRKDRWRVASEEPRRLLENGSFGMRVLDLPDPPTEESASTGLCLGVSADGSPWSLTTLGAAGVPCPVAFSPNQLFRPCEQVTLSDGSKVITGDWILYRPPGGPGATTTPKIGRIEEILRGTKVVLARRELAGLLRVQPAIIGEVHEKYHMRRVELLDPQFVTAVPVDVSCVHVNVQHNCLDNKCKITKSRAQRQEGEDVAEQADEVTHHGQISDLLLNTAQMRNAAILHGLQPRLGKLNRVTIIQSSAAAEVTKRKAAQTTAKKNPVPALGQQQRPASALGSLPLTHTA</sequence>
<dbReference type="PANTHER" id="PTHR31912">
    <property type="entry name" value="IP13529P"/>
    <property type="match status" value="1"/>
</dbReference>
<keyword evidence="2" id="KW-1133">Transmembrane helix</keyword>
<feature type="region of interest" description="Disordered" evidence="1">
    <location>
        <begin position="1100"/>
        <end position="1119"/>
    </location>
</feature>
<feature type="compositionally biased region" description="Acidic residues" evidence="1">
    <location>
        <begin position="196"/>
        <end position="206"/>
    </location>
</feature>
<feature type="region of interest" description="Disordered" evidence="1">
    <location>
        <begin position="369"/>
        <end position="397"/>
    </location>
</feature>
<keyword evidence="2" id="KW-0472">Membrane</keyword>
<dbReference type="OrthoDB" id="2246127at2759"/>
<evidence type="ECO:0000256" key="1">
    <source>
        <dbReference type="SAM" id="MobiDB-lite"/>
    </source>
</evidence>
<dbReference type="EMBL" id="VDMD01000005">
    <property type="protein sequence ID" value="TRM65621.1"/>
    <property type="molecule type" value="Genomic_DNA"/>
</dbReference>
<name>A0A550CLD0_9AGAR</name>
<evidence type="ECO:0000313" key="3">
    <source>
        <dbReference type="EMBL" id="TRM65621.1"/>
    </source>
</evidence>
<dbReference type="STRING" id="97359.A0A550CLD0"/>
<feature type="region of interest" description="Disordered" evidence="1">
    <location>
        <begin position="747"/>
        <end position="776"/>
    </location>
</feature>
<feature type="compositionally biased region" description="Acidic residues" evidence="1">
    <location>
        <begin position="380"/>
        <end position="392"/>
    </location>
</feature>
<dbReference type="PANTHER" id="PTHR31912:SF34">
    <property type="entry name" value="NOTOCHORD-RELATED PROTEIN"/>
    <property type="match status" value="1"/>
</dbReference>
<feature type="region of interest" description="Disordered" evidence="1">
    <location>
        <begin position="196"/>
        <end position="223"/>
    </location>
</feature>
<keyword evidence="2" id="KW-0812">Transmembrane</keyword>
<organism evidence="3 4">
    <name type="scientific">Schizophyllum amplum</name>
    <dbReference type="NCBI Taxonomy" id="97359"/>
    <lineage>
        <taxon>Eukaryota</taxon>
        <taxon>Fungi</taxon>
        <taxon>Dikarya</taxon>
        <taxon>Basidiomycota</taxon>
        <taxon>Agaricomycotina</taxon>
        <taxon>Agaricomycetes</taxon>
        <taxon>Agaricomycetidae</taxon>
        <taxon>Agaricales</taxon>
        <taxon>Schizophyllaceae</taxon>
        <taxon>Schizophyllum</taxon>
    </lineage>
</organism>
<accession>A0A550CLD0</accession>
<gene>
    <name evidence="3" type="ORF">BD626DRAFT_628781</name>
</gene>
<evidence type="ECO:0000256" key="2">
    <source>
        <dbReference type="SAM" id="Phobius"/>
    </source>
</evidence>
<evidence type="ECO:0000313" key="4">
    <source>
        <dbReference type="Proteomes" id="UP000320762"/>
    </source>
</evidence>
<keyword evidence="4" id="KW-1185">Reference proteome</keyword>
<protein>
    <recommendedName>
        <fullName evidence="5">Ubiquitin-like domain-containing protein</fullName>
    </recommendedName>
</protein>
<evidence type="ECO:0008006" key="5">
    <source>
        <dbReference type="Google" id="ProtNLM"/>
    </source>
</evidence>